<accession>A0A1J5NK41</accession>
<reference evidence="1 2" key="1">
    <citation type="submission" date="2016-08" db="EMBL/GenBank/DDBJ databases">
        <title>Genome-based comparison of Moorella thermoacetic strains.</title>
        <authorList>
            <person name="Poehlein A."/>
            <person name="Bengelsdorf F.R."/>
            <person name="Esser C."/>
            <person name="Duerre P."/>
            <person name="Daniel R."/>
        </authorList>
    </citation>
    <scope>NUCLEOTIDE SEQUENCE [LARGE SCALE GENOMIC DNA]</scope>
    <source>
        <strain evidence="1 2">DSM 21394</strain>
    </source>
</reference>
<organism evidence="1 2">
    <name type="scientific">Neomoorella thermoacetica</name>
    <name type="common">Clostridium thermoaceticum</name>
    <dbReference type="NCBI Taxonomy" id="1525"/>
    <lineage>
        <taxon>Bacteria</taxon>
        <taxon>Bacillati</taxon>
        <taxon>Bacillota</taxon>
        <taxon>Clostridia</taxon>
        <taxon>Neomoorellales</taxon>
        <taxon>Neomoorellaceae</taxon>
        <taxon>Neomoorella</taxon>
    </lineage>
</organism>
<comment type="caution">
    <text evidence="1">The sequence shown here is derived from an EMBL/GenBank/DDBJ whole genome shotgun (WGS) entry which is preliminary data.</text>
</comment>
<gene>
    <name evidence="1" type="ORF">MOTE_11460</name>
</gene>
<dbReference type="EMBL" id="MDDC01000008">
    <property type="protein sequence ID" value="OIQ59465.1"/>
    <property type="molecule type" value="Genomic_DNA"/>
</dbReference>
<proteinExistence type="predicted"/>
<evidence type="ECO:0000313" key="2">
    <source>
        <dbReference type="Proteomes" id="UP000182811"/>
    </source>
</evidence>
<dbReference type="AlphaFoldDB" id="A0A1J5NK41"/>
<dbReference type="Proteomes" id="UP000182811">
    <property type="component" value="Unassembled WGS sequence"/>
</dbReference>
<sequence length="35" mass="4216">MGEEEIRDEQKTFRHELVREESPGICGTWRQKVKI</sequence>
<evidence type="ECO:0000313" key="1">
    <source>
        <dbReference type="EMBL" id="OIQ59465.1"/>
    </source>
</evidence>
<protein>
    <submittedName>
        <fullName evidence="1">Uncharacterized protein</fullName>
    </submittedName>
</protein>
<name>A0A1J5NK41_NEOTH</name>